<dbReference type="OrthoDB" id="21124at2759"/>
<dbReference type="Pfam" id="PF08711">
    <property type="entry name" value="Med26"/>
    <property type="match status" value="1"/>
</dbReference>
<evidence type="ECO:0000256" key="2">
    <source>
        <dbReference type="ARBA" id="ARBA00037992"/>
    </source>
</evidence>
<feature type="compositionally biased region" description="Polar residues" evidence="4">
    <location>
        <begin position="773"/>
        <end position="817"/>
    </location>
</feature>
<evidence type="ECO:0000313" key="6">
    <source>
        <dbReference type="EMBL" id="PFH53170.1"/>
    </source>
</evidence>
<dbReference type="Gene3D" id="1.20.930.10">
    <property type="entry name" value="Conserved domain common to transcription factors TFIIS, elongin A, CRSP70"/>
    <property type="match status" value="1"/>
</dbReference>
<evidence type="ECO:0000313" key="7">
    <source>
        <dbReference type="Proteomes" id="UP000242287"/>
    </source>
</evidence>
<feature type="compositionally biased region" description="Polar residues" evidence="4">
    <location>
        <begin position="657"/>
        <end position="670"/>
    </location>
</feature>
<proteinExistence type="inferred from homology"/>
<feature type="region of interest" description="Disordered" evidence="4">
    <location>
        <begin position="494"/>
        <end position="525"/>
    </location>
</feature>
<dbReference type="InterPro" id="IPR017923">
    <property type="entry name" value="TFIIS_N"/>
</dbReference>
<keyword evidence="3" id="KW-0539">Nucleus</keyword>
<feature type="region of interest" description="Disordered" evidence="4">
    <location>
        <begin position="1"/>
        <end position="85"/>
    </location>
</feature>
<feature type="region of interest" description="Disordered" evidence="4">
    <location>
        <begin position="733"/>
        <end position="834"/>
    </location>
</feature>
<dbReference type="GO" id="GO:0005634">
    <property type="term" value="C:nucleus"/>
    <property type="evidence" value="ECO:0007669"/>
    <property type="project" value="UniProtKB-SubCell"/>
</dbReference>
<dbReference type="PANTHER" id="PTHR46010">
    <property type="entry name" value="PROTEIN IWS1 HOMOLOG"/>
    <property type="match status" value="1"/>
</dbReference>
<keyword evidence="7" id="KW-1185">Reference proteome</keyword>
<evidence type="ECO:0000256" key="3">
    <source>
        <dbReference type="PROSITE-ProRule" id="PRU00649"/>
    </source>
</evidence>
<comment type="subcellular location">
    <subcellularLocation>
        <location evidence="3">Nucleus</location>
    </subcellularLocation>
</comment>
<feature type="compositionally biased region" description="Polar residues" evidence="4">
    <location>
        <begin position="741"/>
        <end position="765"/>
    </location>
</feature>
<feature type="region of interest" description="Disordered" evidence="4">
    <location>
        <begin position="645"/>
        <end position="684"/>
    </location>
</feature>
<protein>
    <recommendedName>
        <fullName evidence="5">TFIIS N-terminal domain-containing protein</fullName>
    </recommendedName>
</protein>
<dbReference type="GO" id="GO:0016973">
    <property type="term" value="P:poly(A)+ mRNA export from nucleus"/>
    <property type="evidence" value="ECO:0007669"/>
    <property type="project" value="TreeGrafter"/>
</dbReference>
<dbReference type="STRING" id="703135.A0A2A9NYV7"/>
<comment type="function">
    <text evidence="1">Transcription factor involved in RNA polymerase II transcription regulation. May function in both SPT15/TBP post-recruitment and recruitment steps of transcription.</text>
</comment>
<evidence type="ECO:0000256" key="1">
    <source>
        <dbReference type="ARBA" id="ARBA00037349"/>
    </source>
</evidence>
<evidence type="ECO:0000256" key="4">
    <source>
        <dbReference type="SAM" id="MobiDB-lite"/>
    </source>
</evidence>
<dbReference type="InterPro" id="IPR035441">
    <property type="entry name" value="TFIIS/LEDGF_dom_sf"/>
</dbReference>
<feature type="region of interest" description="Disordered" evidence="4">
    <location>
        <begin position="857"/>
        <end position="902"/>
    </location>
</feature>
<gene>
    <name evidence="6" type="ORF">AMATHDRAFT_73710</name>
</gene>
<organism evidence="6 7">
    <name type="scientific">Amanita thiersii Skay4041</name>
    <dbReference type="NCBI Taxonomy" id="703135"/>
    <lineage>
        <taxon>Eukaryota</taxon>
        <taxon>Fungi</taxon>
        <taxon>Dikarya</taxon>
        <taxon>Basidiomycota</taxon>
        <taxon>Agaricomycotina</taxon>
        <taxon>Agaricomycetes</taxon>
        <taxon>Agaricomycetidae</taxon>
        <taxon>Agaricales</taxon>
        <taxon>Pluteineae</taxon>
        <taxon>Amanitaceae</taxon>
        <taxon>Amanita</taxon>
    </lineage>
</organism>
<comment type="similarity">
    <text evidence="2">Belongs to the IWS1 family.</text>
</comment>
<dbReference type="InterPro" id="IPR051037">
    <property type="entry name" value="RNAPII_TF_IWS1"/>
</dbReference>
<feature type="region of interest" description="Disordered" evidence="4">
    <location>
        <begin position="587"/>
        <end position="618"/>
    </location>
</feature>
<dbReference type="EMBL" id="KZ301975">
    <property type="protein sequence ID" value="PFH53170.1"/>
    <property type="molecule type" value="Genomic_DNA"/>
</dbReference>
<dbReference type="PROSITE" id="PS51319">
    <property type="entry name" value="TFIIS_N"/>
    <property type="match status" value="1"/>
</dbReference>
<feature type="compositionally biased region" description="Low complexity" evidence="4">
    <location>
        <begin position="609"/>
        <end position="618"/>
    </location>
</feature>
<accession>A0A2A9NYV7</accession>
<dbReference type="AlphaFoldDB" id="A0A2A9NYV7"/>
<evidence type="ECO:0000259" key="5">
    <source>
        <dbReference type="PROSITE" id="PS51319"/>
    </source>
</evidence>
<reference evidence="6 7" key="1">
    <citation type="submission" date="2014-02" db="EMBL/GenBank/DDBJ databases">
        <title>Transposable element dynamics among asymbiotic and ectomycorrhizal Amanita fungi.</title>
        <authorList>
            <consortium name="DOE Joint Genome Institute"/>
            <person name="Hess J."/>
            <person name="Skrede I."/>
            <person name="Wolfe B."/>
            <person name="LaButti K."/>
            <person name="Ohm R.A."/>
            <person name="Grigoriev I.V."/>
            <person name="Pringle A."/>
        </authorList>
    </citation>
    <scope>NUCLEOTIDE SEQUENCE [LARGE SCALE GENOMIC DNA]</scope>
    <source>
        <strain evidence="6 7">SKay4041</strain>
    </source>
</reference>
<dbReference type="Proteomes" id="UP000242287">
    <property type="component" value="Unassembled WGS sequence"/>
</dbReference>
<feature type="compositionally biased region" description="Polar residues" evidence="4">
    <location>
        <begin position="593"/>
        <end position="608"/>
    </location>
</feature>
<dbReference type="PANTHER" id="PTHR46010:SF1">
    <property type="entry name" value="PROTEIN IWS1 HOMOLOG"/>
    <property type="match status" value="1"/>
</dbReference>
<feature type="compositionally biased region" description="Basic and acidic residues" evidence="4">
    <location>
        <begin position="494"/>
        <end position="516"/>
    </location>
</feature>
<sequence length="950" mass="104745">MASQDLVREVFGGSDSELSDEEEVSKKTLRQAKPRDEYESSGADSGDDYVQEKHLPSVVGKAKKIKRKRTLDADGQPRKRKRRIPVEPDLVDLTPEQGIDEILKQKKTTRRKKKTNDEVLDSFADHEVARLREAMNAAAEEDINANHDKQPAVAKLKLLPEAMDTLRKASLAQSIIDNNLLDAVRRWLEPLPDRSLPALNIQRELFGVVRKMEFIDSAVLKESGLGRIVLFYTKCKRVTPDIGRIANDLVMTWARPIVKRSASYRDRIVPVVQDGDSMHRSGENLNAILARAKENEKGRVKKNAVMIPQRELGNYTVAPKVNGGIMRNNASVDVDIERRKKTSEWMRALTRKINSRSQGISSVAIALPNQPLPKRCSSLLSAASSPRTPSGSPKWSPIFFSSAANRNSTDSWNSSNGPDELEFEWKPEQILLLTRTLDALPAHLVTPFIGPVPPSNLLDKIARGVSQAKGSLEWPHSIRATRVKLLELARKRAKEDSLHQRKADNDYQERENKFDPDSLNGCGNQDGKLQTARRPLYRQNSMDFITATEPQLRDEENITRLSNRLQRSDKLVPTSIYYPYTRKSRPLTCADGLSSSPPRSTNVPSLINPSTPSSSTLTSLTSLTSSAAIARTQYLRYSASSLSAASSMSTSSGGSSNLCLQKPRTTGTNIPPSLPPKDLKSSKLGMKRAPSFGAAAQGIRRDKWIEHVVLHQRRDSVTSSCPSSDEEEKLRAAQVKKQKVRSSITSTPNGNANSEASKTQPSIKSSRFDTPQKKATNGHTLSTPIITSSGAGLNGVSNTTKKVRVSNTSGDSRSGNANKRLPMNVQRNPSILGGELPPLTPLSREQNDILTPLKHADPDLTETQPATPILTPPLSPECPLSPASRLLSPTQPTPSPSEPQKLKTLRRVKRRALGRRISFGSLASPSIDDATMEELDSDKRICLGSAFQMH</sequence>
<feature type="compositionally biased region" description="Low complexity" evidence="4">
    <location>
        <begin position="645"/>
        <end position="656"/>
    </location>
</feature>
<feature type="domain" description="TFIIS N-terminal" evidence="5">
    <location>
        <begin position="182"/>
        <end position="260"/>
    </location>
</feature>
<name>A0A2A9NYV7_9AGAR</name>